<gene>
    <name evidence="1" type="ORF">CYLTODRAFT_458964</name>
</gene>
<sequence length="296" mass="33909">MSKVISTPLINKLSNPRQTYSYFDIFSEAQELELAELTCSTPLLANITNPRIILRQLCRWSNDEADVYYGKLEDGGSYSIDITVKIGGYYPMANKALQYRSMHTLWGKSILICHGLYALAVSRGRQLGVLILERFGSLFDDYFVRMSRVEKTALLNQLLEIHSLGKSYSNLWPRNVLESDFCSGDLRLIDFADIESDHKCRCASHPEKRTFRFKAEDAKRHPWEFPAVCPNILRIAANMNYWDYGVAVFAGFEYEVDDVPSARIMYLLPEGISECEKGDGWVHLMENNPMSMPEGW</sequence>
<proteinExistence type="predicted"/>
<name>A0A0D7AW86_9AGAR</name>
<reference evidence="1 2" key="1">
    <citation type="journal article" date="2015" name="Fungal Genet. Biol.">
        <title>Evolution of novel wood decay mechanisms in Agaricales revealed by the genome sequences of Fistulina hepatica and Cylindrobasidium torrendii.</title>
        <authorList>
            <person name="Floudas D."/>
            <person name="Held B.W."/>
            <person name="Riley R."/>
            <person name="Nagy L.G."/>
            <person name="Koehler G."/>
            <person name="Ransdell A.S."/>
            <person name="Younus H."/>
            <person name="Chow J."/>
            <person name="Chiniquy J."/>
            <person name="Lipzen A."/>
            <person name="Tritt A."/>
            <person name="Sun H."/>
            <person name="Haridas S."/>
            <person name="LaButti K."/>
            <person name="Ohm R.A."/>
            <person name="Kues U."/>
            <person name="Blanchette R.A."/>
            <person name="Grigoriev I.V."/>
            <person name="Minto R.E."/>
            <person name="Hibbett D.S."/>
        </authorList>
    </citation>
    <scope>NUCLEOTIDE SEQUENCE [LARGE SCALE GENOMIC DNA]</scope>
    <source>
        <strain evidence="1 2">FP15055 ss-10</strain>
    </source>
</reference>
<organism evidence="1 2">
    <name type="scientific">Cylindrobasidium torrendii FP15055 ss-10</name>
    <dbReference type="NCBI Taxonomy" id="1314674"/>
    <lineage>
        <taxon>Eukaryota</taxon>
        <taxon>Fungi</taxon>
        <taxon>Dikarya</taxon>
        <taxon>Basidiomycota</taxon>
        <taxon>Agaricomycotina</taxon>
        <taxon>Agaricomycetes</taxon>
        <taxon>Agaricomycetidae</taxon>
        <taxon>Agaricales</taxon>
        <taxon>Marasmiineae</taxon>
        <taxon>Physalacriaceae</taxon>
        <taxon>Cylindrobasidium</taxon>
    </lineage>
</organism>
<protein>
    <recommendedName>
        <fullName evidence="3">Protein kinase domain-containing protein</fullName>
    </recommendedName>
</protein>
<dbReference type="EMBL" id="KN880781">
    <property type="protein sequence ID" value="KIY62477.1"/>
    <property type="molecule type" value="Genomic_DNA"/>
</dbReference>
<dbReference type="OrthoDB" id="2521594at2759"/>
<evidence type="ECO:0000313" key="1">
    <source>
        <dbReference type="EMBL" id="KIY62477.1"/>
    </source>
</evidence>
<accession>A0A0D7AW86</accession>
<dbReference type="AlphaFoldDB" id="A0A0D7AW86"/>
<keyword evidence="2" id="KW-1185">Reference proteome</keyword>
<evidence type="ECO:0008006" key="3">
    <source>
        <dbReference type="Google" id="ProtNLM"/>
    </source>
</evidence>
<evidence type="ECO:0000313" key="2">
    <source>
        <dbReference type="Proteomes" id="UP000054007"/>
    </source>
</evidence>
<dbReference type="Proteomes" id="UP000054007">
    <property type="component" value="Unassembled WGS sequence"/>
</dbReference>